<organism evidence="3 4">
    <name type="scientific">Microdochium trichocladiopsis</name>
    <dbReference type="NCBI Taxonomy" id="1682393"/>
    <lineage>
        <taxon>Eukaryota</taxon>
        <taxon>Fungi</taxon>
        <taxon>Dikarya</taxon>
        <taxon>Ascomycota</taxon>
        <taxon>Pezizomycotina</taxon>
        <taxon>Sordariomycetes</taxon>
        <taxon>Xylariomycetidae</taxon>
        <taxon>Xylariales</taxon>
        <taxon>Microdochiaceae</taxon>
        <taxon>Microdochium</taxon>
    </lineage>
</organism>
<gene>
    <name evidence="3" type="ORF">B0I36DRAFT_378344</name>
</gene>
<reference evidence="3" key="1">
    <citation type="journal article" date="2021" name="Nat. Commun.">
        <title>Genetic determinants of endophytism in the Arabidopsis root mycobiome.</title>
        <authorList>
            <person name="Mesny F."/>
            <person name="Miyauchi S."/>
            <person name="Thiergart T."/>
            <person name="Pickel B."/>
            <person name="Atanasova L."/>
            <person name="Karlsson M."/>
            <person name="Huettel B."/>
            <person name="Barry K.W."/>
            <person name="Haridas S."/>
            <person name="Chen C."/>
            <person name="Bauer D."/>
            <person name="Andreopoulos W."/>
            <person name="Pangilinan J."/>
            <person name="LaButti K."/>
            <person name="Riley R."/>
            <person name="Lipzen A."/>
            <person name="Clum A."/>
            <person name="Drula E."/>
            <person name="Henrissat B."/>
            <person name="Kohler A."/>
            <person name="Grigoriev I.V."/>
            <person name="Martin F.M."/>
            <person name="Hacquard S."/>
        </authorList>
    </citation>
    <scope>NUCLEOTIDE SEQUENCE</scope>
    <source>
        <strain evidence="3">MPI-CAGE-CH-0230</strain>
    </source>
</reference>
<dbReference type="EMBL" id="JAGTJQ010000014">
    <property type="protein sequence ID" value="KAH7012620.1"/>
    <property type="molecule type" value="Genomic_DNA"/>
</dbReference>
<dbReference type="PANTHER" id="PTHR11070">
    <property type="entry name" value="UVRD / RECB / PCRA DNA HELICASE FAMILY MEMBER"/>
    <property type="match status" value="1"/>
</dbReference>
<feature type="domain" description="UvrD-like helicase C-terminal" evidence="2">
    <location>
        <begin position="305"/>
        <end position="358"/>
    </location>
</feature>
<dbReference type="Gene3D" id="3.40.50.300">
    <property type="entry name" value="P-loop containing nucleotide triphosphate hydrolases"/>
    <property type="match status" value="2"/>
</dbReference>
<dbReference type="Pfam" id="PF13538">
    <property type="entry name" value="UvrD_C_2"/>
    <property type="match status" value="1"/>
</dbReference>
<evidence type="ECO:0000313" key="4">
    <source>
        <dbReference type="Proteomes" id="UP000756346"/>
    </source>
</evidence>
<comment type="caution">
    <text evidence="3">The sequence shown here is derived from an EMBL/GenBank/DDBJ whole genome shotgun (WGS) entry which is preliminary data.</text>
</comment>
<dbReference type="GO" id="GO:0043138">
    <property type="term" value="F:3'-5' DNA helicase activity"/>
    <property type="evidence" value="ECO:0007669"/>
    <property type="project" value="TreeGrafter"/>
</dbReference>
<dbReference type="GeneID" id="70190214"/>
<dbReference type="SUPFAM" id="SSF52540">
    <property type="entry name" value="P-loop containing nucleoside triphosphate hydrolases"/>
    <property type="match status" value="1"/>
</dbReference>
<dbReference type="InterPro" id="IPR027417">
    <property type="entry name" value="P-loop_NTPase"/>
</dbReference>
<dbReference type="InterPro" id="IPR027785">
    <property type="entry name" value="UvrD-like_helicase_C"/>
</dbReference>
<dbReference type="GO" id="GO:0000725">
    <property type="term" value="P:recombinational repair"/>
    <property type="evidence" value="ECO:0007669"/>
    <property type="project" value="TreeGrafter"/>
</dbReference>
<evidence type="ECO:0000256" key="1">
    <source>
        <dbReference type="SAM" id="Phobius"/>
    </source>
</evidence>
<dbReference type="GO" id="GO:0005524">
    <property type="term" value="F:ATP binding"/>
    <property type="evidence" value="ECO:0007669"/>
    <property type="project" value="InterPro"/>
</dbReference>
<keyword evidence="1" id="KW-1133">Transmembrane helix</keyword>
<keyword evidence="4" id="KW-1185">Reference proteome</keyword>
<accession>A0A9P8XUD6</accession>
<keyword evidence="1" id="KW-0812">Transmembrane</keyword>
<evidence type="ECO:0000259" key="2">
    <source>
        <dbReference type="Pfam" id="PF13538"/>
    </source>
</evidence>
<dbReference type="OrthoDB" id="1470711at2759"/>
<dbReference type="Proteomes" id="UP000756346">
    <property type="component" value="Unassembled WGS sequence"/>
</dbReference>
<dbReference type="AlphaFoldDB" id="A0A9P8XUD6"/>
<name>A0A9P8XUD6_9PEZI</name>
<keyword evidence="1" id="KW-0472">Membrane</keyword>
<dbReference type="GO" id="GO:0016787">
    <property type="term" value="F:hydrolase activity"/>
    <property type="evidence" value="ECO:0007669"/>
    <property type="project" value="UniProtKB-KW"/>
</dbReference>
<dbReference type="GO" id="GO:0003677">
    <property type="term" value="F:DNA binding"/>
    <property type="evidence" value="ECO:0007669"/>
    <property type="project" value="InterPro"/>
</dbReference>
<protein>
    <submittedName>
        <fullName evidence="3">P-loop containing nucleoside triphosphate hydrolase protein</fullName>
    </submittedName>
</protein>
<evidence type="ECO:0000313" key="3">
    <source>
        <dbReference type="EMBL" id="KAH7012620.1"/>
    </source>
</evidence>
<dbReference type="RefSeq" id="XP_046004885.1">
    <property type="nucleotide sequence ID" value="XM_046160668.1"/>
</dbReference>
<feature type="transmembrane region" description="Helical" evidence="1">
    <location>
        <begin position="12"/>
        <end position="31"/>
    </location>
</feature>
<sequence>MPEPLKMNKTALVCVIIGILLFSINILVLILRLKTRKKSRPQGPPYFRGWDNWFAIIATETTAEAIVSSNPDKSVAVLTYPKRLQSETADRLRKYNNCDVYTFHRMAGKLFPSVVHNDGILTGLRRSRARPMWTERPYDIVILDEMQDCTELLFWLVPVFIRRITRNSGRAPRIVVLGDERQAIYDPAIITGLSPDPWDRMNAQQEFPFINKAFLHEDYIVGSHDGTEPFYIHVNPFKGDLLAAHLEPLIRKHGVERTAILGPSVSKNRAISSLTICLTGKWNMPVAEPVSDNVALDDSVVRGKICVSTIHQFKGSERDLVILYGLDDYYFEMAANQPDDTYPNNIFVALTRSSKQLVAIHNAAREIMPFLDVPQLRRTANHQFLEPETASSFKTRAPAKTTKEGVHLPNRVAASSIARHVSDETLDAIVARHAIITTRAPALPFSEHINAPDVALIDPVRRHFEAVSDINGIAVVAAYEFEVCRTLTTLGHHERASILSKVPKEGRRRTLWLCREACRYLSKLSTYRSRLPQMRGHKFDWLEHHLAVGCARLRDQFPSATPAALDFEHELNATLSVYVDGSQDEANQAQSTTIHGQVDIVQKHLADSIDGSDPHQEVTLWEIKFVSQLTTEQANHGDTVPNVVLYNVRDGEKWEISPMDPAVGLQKLVEEVLRAKYTSRRMLSDDEFLDVCATARKEVEGLF</sequence>
<proteinExistence type="predicted"/>
<dbReference type="InterPro" id="IPR000212">
    <property type="entry name" value="DNA_helicase_UvrD/REP"/>
</dbReference>
<keyword evidence="3" id="KW-0378">Hydrolase</keyword>
<dbReference type="PANTHER" id="PTHR11070:SF2">
    <property type="entry name" value="ATP-DEPENDENT DNA HELICASE SRS2"/>
    <property type="match status" value="1"/>
</dbReference>